<dbReference type="AlphaFoldDB" id="A0A3N8S2I6"/>
<dbReference type="RefSeq" id="WP_124618595.1">
    <property type="nucleotide sequence ID" value="NZ_QTQX01000013.1"/>
</dbReference>
<dbReference type="EMBL" id="QTQX01000013">
    <property type="protein sequence ID" value="RQT26129.1"/>
    <property type="molecule type" value="Genomic_DNA"/>
</dbReference>
<protein>
    <submittedName>
        <fullName evidence="1">Uncharacterized protein</fullName>
    </submittedName>
</protein>
<dbReference type="Proteomes" id="UP000269271">
    <property type="component" value="Unassembled WGS sequence"/>
</dbReference>
<name>A0A3N8S2I6_9BURK</name>
<evidence type="ECO:0000313" key="1">
    <source>
        <dbReference type="EMBL" id="RQT26129.1"/>
    </source>
</evidence>
<evidence type="ECO:0000313" key="2">
    <source>
        <dbReference type="Proteomes" id="UP000269271"/>
    </source>
</evidence>
<sequence length="172" mass="18471">MSKTDNSRADSLTDAQIEQIARNHCHDFSEADVLPYLKAAIYEALDTVFPVAQPAAAPMLSPDECEQDVYRFGRSIGLFDIPKETANAICAQITAVTGTRVDWHYIAGRVHMKALVATPAAPTPEDERAAFVKFWCDVDEMDAEETAKAAFAAGMAFARAAAAGATSLSVEG</sequence>
<proteinExistence type="predicted"/>
<gene>
    <name evidence="1" type="ORF">DF037_20790</name>
</gene>
<comment type="caution">
    <text evidence="1">The sequence shown here is derived from an EMBL/GenBank/DDBJ whole genome shotgun (WGS) entry which is preliminary data.</text>
</comment>
<reference evidence="1 2" key="1">
    <citation type="submission" date="2018-08" db="EMBL/GenBank/DDBJ databases">
        <title>Comparative analysis of Burkholderia isolates from Puerto Rico.</title>
        <authorList>
            <person name="Hall C."/>
            <person name="Sahl J."/>
            <person name="Wagner D."/>
        </authorList>
    </citation>
    <scope>NUCLEOTIDE SEQUENCE [LARGE SCALE GENOMIC DNA]</scope>
    <source>
        <strain evidence="1 2">Bp9001</strain>
    </source>
</reference>
<organism evidence="1 2">
    <name type="scientific">Burkholderia contaminans</name>
    <dbReference type="NCBI Taxonomy" id="488447"/>
    <lineage>
        <taxon>Bacteria</taxon>
        <taxon>Pseudomonadati</taxon>
        <taxon>Pseudomonadota</taxon>
        <taxon>Betaproteobacteria</taxon>
        <taxon>Burkholderiales</taxon>
        <taxon>Burkholderiaceae</taxon>
        <taxon>Burkholderia</taxon>
        <taxon>Burkholderia cepacia complex</taxon>
    </lineage>
</organism>
<accession>A0A3N8S2I6</accession>